<protein>
    <submittedName>
        <fullName evidence="1">Uncharacterized protein</fullName>
    </submittedName>
</protein>
<evidence type="ECO:0000313" key="1">
    <source>
        <dbReference type="EMBL" id="GAA0617649.1"/>
    </source>
</evidence>
<dbReference type="Proteomes" id="UP001500668">
    <property type="component" value="Unassembled WGS sequence"/>
</dbReference>
<name>A0ABP3RZQ3_9ACTN</name>
<accession>A0ABP3RZQ3</accession>
<gene>
    <name evidence="1" type="ORF">GCM10010394_54840</name>
</gene>
<organism evidence="1 2">
    <name type="scientific">Streptomyces crystallinus</name>
    <dbReference type="NCBI Taxonomy" id="68191"/>
    <lineage>
        <taxon>Bacteria</taxon>
        <taxon>Bacillati</taxon>
        <taxon>Actinomycetota</taxon>
        <taxon>Actinomycetes</taxon>
        <taxon>Kitasatosporales</taxon>
        <taxon>Streptomycetaceae</taxon>
        <taxon>Streptomyces</taxon>
    </lineage>
</organism>
<dbReference type="EMBL" id="BAAACA010000038">
    <property type="protein sequence ID" value="GAA0617649.1"/>
    <property type="molecule type" value="Genomic_DNA"/>
</dbReference>
<comment type="caution">
    <text evidence="1">The sequence shown here is derived from an EMBL/GenBank/DDBJ whole genome shotgun (WGS) entry which is preliminary data.</text>
</comment>
<keyword evidence="2" id="KW-1185">Reference proteome</keyword>
<sequence>MTHSASPSEAWAACHALAVRIYRVAGEDPRESADRVRRRTTWNLHTSDTDTLVTTLIALALHSAALDVAHERQTSTAAGIKEIPLDIPLNTIAEHLHSRPRHEFFAGAPTLNAQAPATKAVAALRLLAYTDKRPAPLTMEHLAIDARLTVLAAARSAHPEGTAGSL</sequence>
<dbReference type="RefSeq" id="WP_344077832.1">
    <property type="nucleotide sequence ID" value="NZ_BAAACA010000038.1"/>
</dbReference>
<evidence type="ECO:0000313" key="2">
    <source>
        <dbReference type="Proteomes" id="UP001500668"/>
    </source>
</evidence>
<proteinExistence type="predicted"/>
<reference evidence="2" key="1">
    <citation type="journal article" date="2019" name="Int. J. Syst. Evol. Microbiol.">
        <title>The Global Catalogue of Microorganisms (GCM) 10K type strain sequencing project: providing services to taxonomists for standard genome sequencing and annotation.</title>
        <authorList>
            <consortium name="The Broad Institute Genomics Platform"/>
            <consortium name="The Broad Institute Genome Sequencing Center for Infectious Disease"/>
            <person name="Wu L."/>
            <person name="Ma J."/>
        </authorList>
    </citation>
    <scope>NUCLEOTIDE SEQUENCE [LARGE SCALE GENOMIC DNA]</scope>
    <source>
        <strain evidence="2">JCM 5067</strain>
    </source>
</reference>